<dbReference type="Gene3D" id="1.20.58.220">
    <property type="entry name" value="Phosphate transport system protein phou homolog 2, domain 2"/>
    <property type="match status" value="1"/>
</dbReference>
<accession>A0ABT1U3Q8</accession>
<dbReference type="Pfam" id="PF01865">
    <property type="entry name" value="PhoU_div"/>
    <property type="match status" value="1"/>
</dbReference>
<dbReference type="Proteomes" id="UP001524586">
    <property type="component" value="Unassembled WGS sequence"/>
</dbReference>
<evidence type="ECO:0000313" key="2">
    <source>
        <dbReference type="EMBL" id="MCQ8128467.1"/>
    </source>
</evidence>
<sequence>MTADTLDRPLSRPLETIFKEHLDNTIECGNVLSELFLNLEEPDQYIAKVKQLEEKGDKLTAEAYGGLELLTYSEYIHITEQLVKRLDDIVDGINNTARLIDICHPRQIENAAQEILSALMSMIETLQSQVARYPDIDLASMRACCKALKTNEENADLIYHEWRKKQRRVLVLSLIEESNWTEILGVLEQTTDAAYHAGLLLERTARYRQK</sequence>
<dbReference type="InterPro" id="IPR018445">
    <property type="entry name" value="Put_Phosphate_transp_reg"/>
</dbReference>
<keyword evidence="3" id="KW-1185">Reference proteome</keyword>
<gene>
    <name evidence="2" type="ORF">NP596_08345</name>
</gene>
<evidence type="ECO:0000256" key="1">
    <source>
        <dbReference type="ARBA" id="ARBA00008591"/>
    </source>
</evidence>
<dbReference type="InterPro" id="IPR052912">
    <property type="entry name" value="UPF0111_domain"/>
</dbReference>
<dbReference type="PANTHER" id="PTHR37298">
    <property type="entry name" value="UPF0111 PROTEIN YKAA"/>
    <property type="match status" value="1"/>
</dbReference>
<dbReference type="EMBL" id="JANIBK010000032">
    <property type="protein sequence ID" value="MCQ8128467.1"/>
    <property type="molecule type" value="Genomic_DNA"/>
</dbReference>
<reference evidence="2 3" key="1">
    <citation type="submission" date="2022-07" db="EMBL/GenBank/DDBJ databases">
        <title>Methylomonas rivi sp. nov., Methylomonas rosea sp. nov., Methylomonas aureus sp. nov. and Methylomonas subterranea sp. nov., four novel methanotrophs isolated from a freshwater creek and the deep terrestrial subsurface.</title>
        <authorList>
            <person name="Abin C."/>
            <person name="Sankaranarayanan K."/>
            <person name="Garner C."/>
            <person name="Sindelar R."/>
            <person name="Kotary K."/>
            <person name="Garner R."/>
            <person name="Barclay S."/>
            <person name="Lawson P."/>
            <person name="Krumholz L."/>
        </authorList>
    </citation>
    <scope>NUCLEOTIDE SEQUENCE [LARGE SCALE GENOMIC DNA]</scope>
    <source>
        <strain evidence="2 3">WSC-6</strain>
    </source>
</reference>
<dbReference type="InterPro" id="IPR038078">
    <property type="entry name" value="PhoU-like_sf"/>
</dbReference>
<evidence type="ECO:0000313" key="3">
    <source>
        <dbReference type="Proteomes" id="UP001524586"/>
    </source>
</evidence>
<comment type="caution">
    <text evidence="2">The sequence shown here is derived from an EMBL/GenBank/DDBJ whole genome shotgun (WGS) entry which is preliminary data.</text>
</comment>
<comment type="similarity">
    <text evidence="1">Belongs to the UPF0111 family.</text>
</comment>
<dbReference type="PANTHER" id="PTHR37298:SF1">
    <property type="entry name" value="UPF0111 PROTEIN YKAA"/>
    <property type="match status" value="1"/>
</dbReference>
<organism evidence="2 3">
    <name type="scientific">Methylomonas rivi</name>
    <dbReference type="NCBI Taxonomy" id="2952226"/>
    <lineage>
        <taxon>Bacteria</taxon>
        <taxon>Pseudomonadati</taxon>
        <taxon>Pseudomonadota</taxon>
        <taxon>Gammaproteobacteria</taxon>
        <taxon>Methylococcales</taxon>
        <taxon>Methylococcaceae</taxon>
        <taxon>Methylomonas</taxon>
    </lineage>
</organism>
<proteinExistence type="inferred from homology"/>
<protein>
    <submittedName>
        <fullName evidence="2">DUF47 family protein</fullName>
    </submittedName>
</protein>
<dbReference type="RefSeq" id="WP_256614855.1">
    <property type="nucleotide sequence ID" value="NZ_JANIBK010000032.1"/>
</dbReference>
<name>A0ABT1U3Q8_9GAMM</name>